<organism evidence="1 2">
    <name type="scientific">Gryllotalpicola daejeonensis</name>
    <dbReference type="NCBI Taxonomy" id="993087"/>
    <lineage>
        <taxon>Bacteria</taxon>
        <taxon>Bacillati</taxon>
        <taxon>Actinomycetota</taxon>
        <taxon>Actinomycetes</taxon>
        <taxon>Micrococcales</taxon>
        <taxon>Microbacteriaceae</taxon>
        <taxon>Gryllotalpicola</taxon>
    </lineage>
</organism>
<protein>
    <submittedName>
        <fullName evidence="1">Uncharacterized protein</fullName>
    </submittedName>
</protein>
<name>A0ABP7ZCN8_9MICO</name>
<dbReference type="RefSeq" id="WP_344789713.1">
    <property type="nucleotide sequence ID" value="NZ_BAABBV010000001.1"/>
</dbReference>
<accession>A0ABP7ZCN8</accession>
<keyword evidence="2" id="KW-1185">Reference proteome</keyword>
<reference evidence="1" key="1">
    <citation type="journal article" date="2014" name="Int. J. Syst. Evol. Microbiol.">
        <title>Complete genome of a new Firmicutes species belonging to the dominant human colonic microbiota ('Ruminococcus bicirculans') reveals two chromosomes and a selective capacity to utilize plant glucans.</title>
        <authorList>
            <consortium name="NISC Comparative Sequencing Program"/>
            <person name="Wegmann U."/>
            <person name="Louis P."/>
            <person name="Goesmann A."/>
            <person name="Henrissat B."/>
            <person name="Duncan S.H."/>
            <person name="Flint H.J."/>
        </authorList>
    </citation>
    <scope>NUCLEOTIDE SEQUENCE</scope>
    <source>
        <strain evidence="1">JCM 17590</strain>
    </source>
</reference>
<dbReference type="EMBL" id="BAABBV010000001">
    <property type="protein sequence ID" value="GAA4153636.1"/>
    <property type="molecule type" value="Genomic_DNA"/>
</dbReference>
<sequence>MTDDRYQLTARIAQIERLHPGIFLDLRTMARAEIAADYAATAAEHDHRLIAIREDDDGAAHRFTYADEVAASIFRIHTAAHGIELPDADIRRLWGRVAADLAAVSQQLDPAWVAARVQVWIDEREARINETVAAVQEDRGIPIPGDVVEDARCQIRGVEH</sequence>
<proteinExistence type="predicted"/>
<evidence type="ECO:0000313" key="1">
    <source>
        <dbReference type="EMBL" id="GAA4153636.1"/>
    </source>
</evidence>
<comment type="caution">
    <text evidence="1">The sequence shown here is derived from an EMBL/GenBank/DDBJ whole genome shotgun (WGS) entry which is preliminary data.</text>
</comment>
<dbReference type="Proteomes" id="UP001415169">
    <property type="component" value="Unassembled WGS sequence"/>
</dbReference>
<gene>
    <name evidence="1" type="ORF">GCM10022286_00280</name>
</gene>
<evidence type="ECO:0000313" key="2">
    <source>
        <dbReference type="Proteomes" id="UP001415169"/>
    </source>
</evidence>
<reference evidence="1" key="2">
    <citation type="submission" date="2023-12" db="EMBL/GenBank/DDBJ databases">
        <authorList>
            <person name="Sun Q."/>
            <person name="Inoue M."/>
        </authorList>
    </citation>
    <scope>NUCLEOTIDE SEQUENCE</scope>
    <source>
        <strain evidence="1">JCM 17590</strain>
    </source>
</reference>